<evidence type="ECO:0000256" key="1">
    <source>
        <dbReference type="SAM" id="MobiDB-lite"/>
    </source>
</evidence>
<feature type="compositionally biased region" description="Basic and acidic residues" evidence="1">
    <location>
        <begin position="341"/>
        <end position="350"/>
    </location>
</feature>
<dbReference type="AlphaFoldDB" id="A0AAN9PDH9"/>
<protein>
    <submittedName>
        <fullName evidence="2">Uncharacterized protein</fullName>
    </submittedName>
</protein>
<comment type="caution">
    <text evidence="2">The sequence shown here is derived from an EMBL/GenBank/DDBJ whole genome shotgun (WGS) entry which is preliminary data.</text>
</comment>
<feature type="region of interest" description="Disordered" evidence="1">
    <location>
        <begin position="341"/>
        <end position="376"/>
    </location>
</feature>
<keyword evidence="3" id="KW-1185">Reference proteome</keyword>
<evidence type="ECO:0000313" key="2">
    <source>
        <dbReference type="EMBL" id="KAK7294261.1"/>
    </source>
</evidence>
<proteinExistence type="predicted"/>
<sequence length="424" mass="47131">MSCEEEENDGVDLLRLHSDLSSLLCQIDELVVQAIKLDSVTNDGKTQIHSFSRVLSDMLSSLKPWIPKFQTALNPETHHEHCHPLKTKLVSHDKSEVCEGDSPQERTLDSLVSPSPLVSWRANCTIERGRQMFMLTPLPLSSKQPLPKSHFNEILPSTSSSSFLALSRDMTSLMDTVAVKPTPIKPPSEVPNNQISSPNFPKRDGSMFVMMTPCLKMSPPRSCVLLEPISEICHVGEKKVHKATPFPLGIHYSDSEASESPGSCDDDASQGLALKYAELLGIHQVSKSGIGKQMVEESVDWFTSPLKTCVLLEPPDEKSLELETNRLTETILKEQVSKFKDDHVSEDHNQAKKSCKKESTPMWQEPESSFRTGKHAGENTLKKELWTKFEAASTWGCQPKLATAPVQKSTHKGFLDLLEEASCD</sequence>
<feature type="region of interest" description="Disordered" evidence="1">
    <location>
        <begin position="182"/>
        <end position="201"/>
    </location>
</feature>
<organism evidence="2 3">
    <name type="scientific">Clitoria ternatea</name>
    <name type="common">Butterfly pea</name>
    <dbReference type="NCBI Taxonomy" id="43366"/>
    <lineage>
        <taxon>Eukaryota</taxon>
        <taxon>Viridiplantae</taxon>
        <taxon>Streptophyta</taxon>
        <taxon>Embryophyta</taxon>
        <taxon>Tracheophyta</taxon>
        <taxon>Spermatophyta</taxon>
        <taxon>Magnoliopsida</taxon>
        <taxon>eudicotyledons</taxon>
        <taxon>Gunneridae</taxon>
        <taxon>Pentapetalae</taxon>
        <taxon>rosids</taxon>
        <taxon>fabids</taxon>
        <taxon>Fabales</taxon>
        <taxon>Fabaceae</taxon>
        <taxon>Papilionoideae</taxon>
        <taxon>50 kb inversion clade</taxon>
        <taxon>NPAAA clade</taxon>
        <taxon>indigoferoid/millettioid clade</taxon>
        <taxon>Phaseoleae</taxon>
        <taxon>Clitoria</taxon>
    </lineage>
</organism>
<evidence type="ECO:0000313" key="3">
    <source>
        <dbReference type="Proteomes" id="UP001359559"/>
    </source>
</evidence>
<name>A0AAN9PDH9_CLITE</name>
<gene>
    <name evidence="2" type="ORF">RJT34_17148</name>
</gene>
<dbReference type="EMBL" id="JAYKXN010000004">
    <property type="protein sequence ID" value="KAK7294261.1"/>
    <property type="molecule type" value="Genomic_DNA"/>
</dbReference>
<dbReference type="Proteomes" id="UP001359559">
    <property type="component" value="Unassembled WGS sequence"/>
</dbReference>
<reference evidence="2 3" key="1">
    <citation type="submission" date="2024-01" db="EMBL/GenBank/DDBJ databases">
        <title>The genomes of 5 underutilized Papilionoideae crops provide insights into root nodulation and disease resistance.</title>
        <authorList>
            <person name="Yuan L."/>
        </authorList>
    </citation>
    <scope>NUCLEOTIDE SEQUENCE [LARGE SCALE GENOMIC DNA]</scope>
    <source>
        <strain evidence="2">LY-2023</strain>
        <tissue evidence="2">Leaf</tissue>
    </source>
</reference>
<dbReference type="PANTHER" id="PTHR37238">
    <property type="entry name" value="OS05G0532500 PROTEIN"/>
    <property type="match status" value="1"/>
</dbReference>
<dbReference type="PANTHER" id="PTHR37238:SF1">
    <property type="entry name" value="OS05G0532500 PROTEIN"/>
    <property type="match status" value="1"/>
</dbReference>
<feature type="compositionally biased region" description="Polar residues" evidence="1">
    <location>
        <begin position="190"/>
        <end position="199"/>
    </location>
</feature>
<accession>A0AAN9PDH9</accession>